<proteinExistence type="predicted"/>
<evidence type="ECO:0000313" key="3">
    <source>
        <dbReference type="Proteomes" id="UP000835052"/>
    </source>
</evidence>
<reference evidence="2" key="1">
    <citation type="submission" date="2020-10" db="EMBL/GenBank/DDBJ databases">
        <authorList>
            <person name="Kikuchi T."/>
        </authorList>
    </citation>
    <scope>NUCLEOTIDE SEQUENCE</scope>
    <source>
        <strain evidence="2">NKZ352</strain>
    </source>
</reference>
<evidence type="ECO:0000313" key="2">
    <source>
        <dbReference type="EMBL" id="CAD6198207.1"/>
    </source>
</evidence>
<gene>
    <name evidence="2" type="ORF">CAUJ_LOCUS14113</name>
</gene>
<keyword evidence="3" id="KW-1185">Reference proteome</keyword>
<accession>A0A8S1HQ52</accession>
<dbReference type="EMBL" id="CAJGYM010000117">
    <property type="protein sequence ID" value="CAD6198207.1"/>
    <property type="molecule type" value="Genomic_DNA"/>
</dbReference>
<sequence>MVRFLFIPLLTAALVAGGRLVDVELQELRIGQKMTSAFFSSNFSILTHDIGLALQSDNPSPSKPLDHQGNSCTLL</sequence>
<protein>
    <submittedName>
        <fullName evidence="2">Uncharacterized protein</fullName>
    </submittedName>
</protein>
<dbReference type="AlphaFoldDB" id="A0A8S1HQ52"/>
<feature type="signal peptide" evidence="1">
    <location>
        <begin position="1"/>
        <end position="17"/>
    </location>
</feature>
<keyword evidence="1" id="KW-0732">Signal</keyword>
<organism evidence="2 3">
    <name type="scientific">Caenorhabditis auriculariae</name>
    <dbReference type="NCBI Taxonomy" id="2777116"/>
    <lineage>
        <taxon>Eukaryota</taxon>
        <taxon>Metazoa</taxon>
        <taxon>Ecdysozoa</taxon>
        <taxon>Nematoda</taxon>
        <taxon>Chromadorea</taxon>
        <taxon>Rhabditida</taxon>
        <taxon>Rhabditina</taxon>
        <taxon>Rhabditomorpha</taxon>
        <taxon>Rhabditoidea</taxon>
        <taxon>Rhabditidae</taxon>
        <taxon>Peloderinae</taxon>
        <taxon>Caenorhabditis</taxon>
    </lineage>
</organism>
<dbReference type="Proteomes" id="UP000835052">
    <property type="component" value="Unassembled WGS sequence"/>
</dbReference>
<comment type="caution">
    <text evidence="2">The sequence shown here is derived from an EMBL/GenBank/DDBJ whole genome shotgun (WGS) entry which is preliminary data.</text>
</comment>
<evidence type="ECO:0000256" key="1">
    <source>
        <dbReference type="SAM" id="SignalP"/>
    </source>
</evidence>
<name>A0A8S1HQ52_9PELO</name>
<feature type="chain" id="PRO_5035815531" evidence="1">
    <location>
        <begin position="18"/>
        <end position="75"/>
    </location>
</feature>